<dbReference type="InterPro" id="IPR003759">
    <property type="entry name" value="Cbl-bd_cap"/>
</dbReference>
<dbReference type="GO" id="GO:0031419">
    <property type="term" value="F:cobalamin binding"/>
    <property type="evidence" value="ECO:0007669"/>
    <property type="project" value="InterPro"/>
</dbReference>
<name>A0AA48KLP7_9RHOB</name>
<protein>
    <recommendedName>
        <fullName evidence="1">B12-binding domain-containing protein</fullName>
    </recommendedName>
</protein>
<dbReference type="CDD" id="cd02065">
    <property type="entry name" value="B12-binding_like"/>
    <property type="match status" value="1"/>
</dbReference>
<dbReference type="EMBL" id="AP027266">
    <property type="protein sequence ID" value="BDW87118.1"/>
    <property type="molecule type" value="Genomic_DNA"/>
</dbReference>
<evidence type="ECO:0000259" key="1">
    <source>
        <dbReference type="PROSITE" id="PS51332"/>
    </source>
</evidence>
<dbReference type="Pfam" id="PF02310">
    <property type="entry name" value="B12-binding"/>
    <property type="match status" value="1"/>
</dbReference>
<dbReference type="Proteomes" id="UP001337723">
    <property type="component" value="Chromosome"/>
</dbReference>
<dbReference type="GO" id="GO:0046872">
    <property type="term" value="F:metal ion binding"/>
    <property type="evidence" value="ECO:0007669"/>
    <property type="project" value="InterPro"/>
</dbReference>
<gene>
    <name evidence="2" type="primary">ppaA_2</name>
    <name evidence="2" type="ORF">MACH21_32950</name>
</gene>
<organism evidence="2 3">
    <name type="scientific">Roseicyclus marinus</name>
    <dbReference type="NCBI Taxonomy" id="2161673"/>
    <lineage>
        <taxon>Bacteria</taxon>
        <taxon>Pseudomonadati</taxon>
        <taxon>Pseudomonadota</taxon>
        <taxon>Alphaproteobacteria</taxon>
        <taxon>Rhodobacterales</taxon>
        <taxon>Roseobacteraceae</taxon>
        <taxon>Roseicyclus</taxon>
    </lineage>
</organism>
<accession>A0AA48KLP7</accession>
<dbReference type="RefSeq" id="WP_338273205.1">
    <property type="nucleotide sequence ID" value="NZ_AP027266.1"/>
</dbReference>
<keyword evidence="3" id="KW-1185">Reference proteome</keyword>
<evidence type="ECO:0000313" key="2">
    <source>
        <dbReference type="EMBL" id="BDW87118.1"/>
    </source>
</evidence>
<dbReference type="KEGG" id="rmai:MACH21_32950"/>
<dbReference type="PROSITE" id="PS51332">
    <property type="entry name" value="B12_BINDING"/>
    <property type="match status" value="1"/>
</dbReference>
<dbReference type="InterPro" id="IPR036594">
    <property type="entry name" value="Meth_synthase_dom"/>
</dbReference>
<feature type="domain" description="B12-binding" evidence="1">
    <location>
        <begin position="132"/>
        <end position="253"/>
    </location>
</feature>
<dbReference type="Gene3D" id="3.40.50.280">
    <property type="entry name" value="Cobalamin-binding domain"/>
    <property type="match status" value="1"/>
</dbReference>
<sequence length="274" mass="30257">MKDDAHNKATTSLATDGAEVRLLARRAIAVLAANGSGRNDGLARRLEQLFDAFVSADEQQRHDMLLRLRQDGVSTDDIIDHIIPAVARLMGERWAGDDISFADVTIGTARLQEAVRALGWHDKSRQKIQETAPLLLLIIPRPEHHTLGAFVLADQWRRMGFRVDIAMDQHPRQIAERLRKRRYAMIGITASGRRTLASARELVDIIRVTVARATPIFIGGSILDRDVDVLAITGADHTARDAGTALRKCGLVDAGWEAPSLETSGNVGTRQERR</sequence>
<dbReference type="InterPro" id="IPR006158">
    <property type="entry name" value="Cobalamin-bd"/>
</dbReference>
<dbReference type="SUPFAM" id="SSF52242">
    <property type="entry name" value="Cobalamin (vitamin B12)-binding domain"/>
    <property type="match status" value="1"/>
</dbReference>
<dbReference type="InterPro" id="IPR036724">
    <property type="entry name" value="Cobalamin-bd_sf"/>
</dbReference>
<reference evidence="2 3" key="1">
    <citation type="submission" date="2023-01" db="EMBL/GenBank/DDBJ databases">
        <title>Complete genome sequence of Roseicyclus marinus strain Dej080120_10.</title>
        <authorList>
            <person name="Ueki S."/>
            <person name="Maruyama F."/>
        </authorList>
    </citation>
    <scope>NUCLEOTIDE SEQUENCE [LARGE SCALE GENOMIC DNA]</scope>
    <source>
        <strain evidence="2 3">Dej080120_10</strain>
    </source>
</reference>
<evidence type="ECO:0000313" key="3">
    <source>
        <dbReference type="Proteomes" id="UP001337723"/>
    </source>
</evidence>
<proteinExistence type="predicted"/>
<dbReference type="AlphaFoldDB" id="A0AA48KLP7"/>
<dbReference type="Pfam" id="PF02607">
    <property type="entry name" value="B12-binding_2"/>
    <property type="match status" value="1"/>
</dbReference>
<dbReference type="Gene3D" id="1.10.1240.10">
    <property type="entry name" value="Methionine synthase domain"/>
    <property type="match status" value="1"/>
</dbReference>